<feature type="compositionally biased region" description="Gly residues" evidence="4">
    <location>
        <begin position="110"/>
        <end position="141"/>
    </location>
</feature>
<name>A0A2W5T8W5_9BACT</name>
<feature type="compositionally biased region" description="Pro residues" evidence="4">
    <location>
        <begin position="148"/>
        <end position="157"/>
    </location>
</feature>
<dbReference type="GO" id="GO:0003697">
    <property type="term" value="F:single-stranded DNA binding"/>
    <property type="evidence" value="ECO:0007669"/>
    <property type="project" value="UniProtKB-UniRule"/>
</dbReference>
<dbReference type="HAMAP" id="MF_00984">
    <property type="entry name" value="SSB"/>
    <property type="match status" value="1"/>
</dbReference>
<evidence type="ECO:0000313" key="5">
    <source>
        <dbReference type="EMBL" id="PZR11960.1"/>
    </source>
</evidence>
<dbReference type="EMBL" id="QFQP01000013">
    <property type="protein sequence ID" value="PZR11960.1"/>
    <property type="molecule type" value="Genomic_DNA"/>
</dbReference>
<dbReference type="PROSITE" id="PS50935">
    <property type="entry name" value="SSB"/>
    <property type="match status" value="1"/>
</dbReference>
<dbReference type="PANTHER" id="PTHR10302:SF27">
    <property type="entry name" value="SINGLE-STRANDED DNA-BINDING PROTEIN"/>
    <property type="match status" value="1"/>
</dbReference>
<evidence type="ECO:0000256" key="1">
    <source>
        <dbReference type="ARBA" id="ARBA00023125"/>
    </source>
</evidence>
<dbReference type="InterPro" id="IPR012340">
    <property type="entry name" value="NA-bd_OB-fold"/>
</dbReference>
<reference evidence="5 6" key="1">
    <citation type="submission" date="2017-08" db="EMBL/GenBank/DDBJ databases">
        <title>Infants hospitalized years apart are colonized by the same room-sourced microbial strains.</title>
        <authorList>
            <person name="Brooks B."/>
            <person name="Olm M.R."/>
            <person name="Firek B.A."/>
            <person name="Baker R."/>
            <person name="Thomas B.C."/>
            <person name="Morowitz M.J."/>
            <person name="Banfield J.F."/>
        </authorList>
    </citation>
    <scope>NUCLEOTIDE SEQUENCE [LARGE SCALE GENOMIC DNA]</scope>
    <source>
        <strain evidence="5">S2_003_000_R2_14</strain>
    </source>
</reference>
<proteinExistence type="inferred from homology"/>
<sequence length="157" mass="16532">MAGGINKVILIGNLGRDPEVRFTPSGQAVANFSIATSESWTDKSSGQKQEKTEWHRIVVWGKLAELCGEYLKKGRQCYVEGRLQTREWTDKENKKNYTTEVVANTVQFLGGAGGGGPRSEGGGGGGGGFQRGNDQGGGGGAPTDDFGGPPPADDIPF</sequence>
<comment type="subunit">
    <text evidence="2">Homotetramer.</text>
</comment>
<comment type="caution">
    <text evidence="5">The sequence shown here is derived from an EMBL/GenBank/DDBJ whole genome shotgun (WGS) entry which is preliminary data.</text>
</comment>
<dbReference type="SUPFAM" id="SSF50249">
    <property type="entry name" value="Nucleic acid-binding proteins"/>
    <property type="match status" value="1"/>
</dbReference>
<dbReference type="InterPro" id="IPR000424">
    <property type="entry name" value="Primosome_PriB/ssb"/>
</dbReference>
<comment type="caution">
    <text evidence="2">Lacks conserved residue(s) required for the propagation of feature annotation.</text>
</comment>
<dbReference type="NCBIfam" id="TIGR00621">
    <property type="entry name" value="ssb"/>
    <property type="match status" value="1"/>
</dbReference>
<evidence type="ECO:0000256" key="3">
    <source>
        <dbReference type="RuleBase" id="RU000524"/>
    </source>
</evidence>
<accession>A0A2W5T8W5</accession>
<dbReference type="Pfam" id="PF00436">
    <property type="entry name" value="SSB"/>
    <property type="match status" value="1"/>
</dbReference>
<gene>
    <name evidence="5" type="ORF">DI536_16675</name>
</gene>
<protein>
    <recommendedName>
        <fullName evidence="2 3">Single-stranded DNA-binding protein</fullName>
        <shortName evidence="2">SSB</shortName>
    </recommendedName>
</protein>
<dbReference type="AlphaFoldDB" id="A0A2W5T8W5"/>
<dbReference type="PANTHER" id="PTHR10302">
    <property type="entry name" value="SINGLE-STRANDED DNA-BINDING PROTEIN"/>
    <property type="match status" value="1"/>
</dbReference>
<feature type="region of interest" description="Disordered" evidence="4">
    <location>
        <begin position="108"/>
        <end position="157"/>
    </location>
</feature>
<evidence type="ECO:0000313" key="6">
    <source>
        <dbReference type="Proteomes" id="UP000249061"/>
    </source>
</evidence>
<dbReference type="GO" id="GO:0009295">
    <property type="term" value="C:nucleoid"/>
    <property type="evidence" value="ECO:0007669"/>
    <property type="project" value="TreeGrafter"/>
</dbReference>
<organism evidence="5 6">
    <name type="scientific">Archangium gephyra</name>
    <dbReference type="NCBI Taxonomy" id="48"/>
    <lineage>
        <taxon>Bacteria</taxon>
        <taxon>Pseudomonadati</taxon>
        <taxon>Myxococcota</taxon>
        <taxon>Myxococcia</taxon>
        <taxon>Myxococcales</taxon>
        <taxon>Cystobacterineae</taxon>
        <taxon>Archangiaceae</taxon>
        <taxon>Archangium</taxon>
    </lineage>
</organism>
<dbReference type="GO" id="GO:0006260">
    <property type="term" value="P:DNA replication"/>
    <property type="evidence" value="ECO:0007669"/>
    <property type="project" value="InterPro"/>
</dbReference>
<dbReference type="Gene3D" id="2.40.50.140">
    <property type="entry name" value="Nucleic acid-binding proteins"/>
    <property type="match status" value="1"/>
</dbReference>
<evidence type="ECO:0000256" key="4">
    <source>
        <dbReference type="SAM" id="MobiDB-lite"/>
    </source>
</evidence>
<dbReference type="Proteomes" id="UP000249061">
    <property type="component" value="Unassembled WGS sequence"/>
</dbReference>
<dbReference type="CDD" id="cd04496">
    <property type="entry name" value="SSB_OBF"/>
    <property type="match status" value="1"/>
</dbReference>
<evidence type="ECO:0000256" key="2">
    <source>
        <dbReference type="HAMAP-Rule" id="MF_00984"/>
    </source>
</evidence>
<keyword evidence="1 2" id="KW-0238">DNA-binding</keyword>
<dbReference type="InterPro" id="IPR011344">
    <property type="entry name" value="ssDNA-bd"/>
</dbReference>